<dbReference type="EMBL" id="JBHTEC010000001">
    <property type="protein sequence ID" value="MFD0284970.1"/>
    <property type="molecule type" value="Genomic_DNA"/>
</dbReference>
<name>A0ABW2VP10_9ACTN</name>
<accession>A0ABW2VP10</accession>
<comment type="caution">
    <text evidence="1">The sequence shown here is derived from an EMBL/GenBank/DDBJ whole genome shotgun (WGS) entry which is preliminary data.</text>
</comment>
<evidence type="ECO:0000313" key="1">
    <source>
        <dbReference type="EMBL" id="MFD0284970.1"/>
    </source>
</evidence>
<proteinExistence type="predicted"/>
<reference evidence="2" key="1">
    <citation type="journal article" date="2019" name="Int. J. Syst. Evol. Microbiol.">
        <title>The Global Catalogue of Microorganisms (GCM) 10K type strain sequencing project: providing services to taxonomists for standard genome sequencing and annotation.</title>
        <authorList>
            <consortium name="The Broad Institute Genomics Platform"/>
            <consortium name="The Broad Institute Genome Sequencing Center for Infectious Disease"/>
            <person name="Wu L."/>
            <person name="Ma J."/>
        </authorList>
    </citation>
    <scope>NUCLEOTIDE SEQUENCE [LARGE SCALE GENOMIC DNA]</scope>
    <source>
        <strain evidence="2">CGMCC 4.7198</strain>
    </source>
</reference>
<dbReference type="Proteomes" id="UP001596957">
    <property type="component" value="Unassembled WGS sequence"/>
</dbReference>
<sequence length="68" mass="7644">MRQLQRLADAVVNRLAPRVEADATWWTDTKCANACTTYPAYQAKYTRQCWDSTGSCTSWTNTGKCCSS</sequence>
<gene>
    <name evidence="1" type="ORF">ACFQZP_25500</name>
</gene>
<protein>
    <submittedName>
        <fullName evidence="1">Uncharacterized protein</fullName>
    </submittedName>
</protein>
<evidence type="ECO:0000313" key="2">
    <source>
        <dbReference type="Proteomes" id="UP001596957"/>
    </source>
</evidence>
<organism evidence="1 2">
    <name type="scientific">Streptomyces lutosisoli</name>
    <dbReference type="NCBI Taxonomy" id="2665721"/>
    <lineage>
        <taxon>Bacteria</taxon>
        <taxon>Bacillati</taxon>
        <taxon>Actinomycetota</taxon>
        <taxon>Actinomycetes</taxon>
        <taxon>Kitasatosporales</taxon>
        <taxon>Streptomycetaceae</taxon>
        <taxon>Streptomyces</taxon>
    </lineage>
</organism>
<keyword evidence="2" id="KW-1185">Reference proteome</keyword>
<dbReference type="RefSeq" id="WP_330304062.1">
    <property type="nucleotide sequence ID" value="NZ_JBHTBI010000057.1"/>
</dbReference>